<feature type="compositionally biased region" description="Polar residues" evidence="2">
    <location>
        <begin position="149"/>
        <end position="158"/>
    </location>
</feature>
<dbReference type="Proteomes" id="UP000654075">
    <property type="component" value="Unassembled WGS sequence"/>
</dbReference>
<keyword evidence="1" id="KW-0175">Coiled coil</keyword>
<keyword evidence="4" id="KW-1185">Reference proteome</keyword>
<proteinExistence type="predicted"/>
<evidence type="ECO:0000256" key="1">
    <source>
        <dbReference type="SAM" id="Coils"/>
    </source>
</evidence>
<dbReference type="EMBL" id="CAJNNV010028158">
    <property type="protein sequence ID" value="CAE8623392.1"/>
    <property type="molecule type" value="Genomic_DNA"/>
</dbReference>
<sequence>MAVHAMQFSGSSMRGPSGNMAGAVPFSPQPVQTVTYASGSFSQASPEVANSGYALGMSPLSRTLPAYEGQTAGEDFADAGTLERSEATRVLEELRQTREERDAARRELAEVRLELERLQQQVGITANVPLSTSGPGPLASPKVFGTAPSMPSSWQPVLTSEDASRTRSKPSPATVSFDHLDESDPLSPGAASNGVERSPVPVATAPAMPSAAWIAPCNSRDRRQTEVPVEVIVSAPRAWEEISEERERRTVPPARSVQSLSAQSMQAVWPVQTPHMVMRLPSAPMHMVSAYASPGGHLSYQAPATTGNLQFPSRAMGFPWTPSNAVPPSAPASL</sequence>
<reference evidence="3" key="1">
    <citation type="submission" date="2021-02" db="EMBL/GenBank/DDBJ databases">
        <authorList>
            <person name="Dougan E. K."/>
            <person name="Rhodes N."/>
            <person name="Thang M."/>
            <person name="Chan C."/>
        </authorList>
    </citation>
    <scope>NUCLEOTIDE SEQUENCE</scope>
</reference>
<feature type="region of interest" description="Disordered" evidence="2">
    <location>
        <begin position="1"/>
        <end position="27"/>
    </location>
</feature>
<gene>
    <name evidence="3" type="ORF">PGLA1383_LOCUS40657</name>
</gene>
<evidence type="ECO:0000313" key="3">
    <source>
        <dbReference type="EMBL" id="CAE8623392.1"/>
    </source>
</evidence>
<comment type="caution">
    <text evidence="3">The sequence shown here is derived from an EMBL/GenBank/DDBJ whole genome shotgun (WGS) entry which is preliminary data.</text>
</comment>
<accession>A0A813GEK6</accession>
<evidence type="ECO:0000313" key="4">
    <source>
        <dbReference type="Proteomes" id="UP000654075"/>
    </source>
</evidence>
<feature type="non-terminal residue" evidence="3">
    <location>
        <position position="1"/>
    </location>
</feature>
<protein>
    <submittedName>
        <fullName evidence="3">Uncharacterized protein</fullName>
    </submittedName>
</protein>
<evidence type="ECO:0000256" key="2">
    <source>
        <dbReference type="SAM" id="MobiDB-lite"/>
    </source>
</evidence>
<organism evidence="3 4">
    <name type="scientific">Polarella glacialis</name>
    <name type="common">Dinoflagellate</name>
    <dbReference type="NCBI Taxonomy" id="89957"/>
    <lineage>
        <taxon>Eukaryota</taxon>
        <taxon>Sar</taxon>
        <taxon>Alveolata</taxon>
        <taxon>Dinophyceae</taxon>
        <taxon>Suessiales</taxon>
        <taxon>Suessiaceae</taxon>
        <taxon>Polarella</taxon>
    </lineage>
</organism>
<dbReference type="AlphaFoldDB" id="A0A813GEK6"/>
<feature type="coiled-coil region" evidence="1">
    <location>
        <begin position="87"/>
        <end position="121"/>
    </location>
</feature>
<name>A0A813GEK6_POLGL</name>
<feature type="region of interest" description="Disordered" evidence="2">
    <location>
        <begin position="127"/>
        <end position="202"/>
    </location>
</feature>